<protein>
    <submittedName>
        <fullName evidence="2">Uncharacterized protein</fullName>
    </submittedName>
</protein>
<dbReference type="AlphaFoldDB" id="T1GLK7"/>
<name>T1GLK7_MEGSC</name>
<reference evidence="2" key="2">
    <citation type="submission" date="2015-06" db="UniProtKB">
        <authorList>
            <consortium name="EnsemblMetazoa"/>
        </authorList>
    </citation>
    <scope>IDENTIFICATION</scope>
</reference>
<organism evidence="2 3">
    <name type="scientific">Megaselia scalaris</name>
    <name type="common">Humpbacked fly</name>
    <name type="synonym">Phora scalaris</name>
    <dbReference type="NCBI Taxonomy" id="36166"/>
    <lineage>
        <taxon>Eukaryota</taxon>
        <taxon>Metazoa</taxon>
        <taxon>Ecdysozoa</taxon>
        <taxon>Arthropoda</taxon>
        <taxon>Hexapoda</taxon>
        <taxon>Insecta</taxon>
        <taxon>Pterygota</taxon>
        <taxon>Neoptera</taxon>
        <taxon>Endopterygota</taxon>
        <taxon>Diptera</taxon>
        <taxon>Brachycera</taxon>
        <taxon>Muscomorpha</taxon>
        <taxon>Platypezoidea</taxon>
        <taxon>Phoridae</taxon>
        <taxon>Megaseliini</taxon>
        <taxon>Megaselia</taxon>
    </lineage>
</organism>
<evidence type="ECO:0000256" key="1">
    <source>
        <dbReference type="SAM" id="MobiDB-lite"/>
    </source>
</evidence>
<reference evidence="3" key="1">
    <citation type="submission" date="2013-02" db="EMBL/GenBank/DDBJ databases">
        <authorList>
            <person name="Hughes D."/>
        </authorList>
    </citation>
    <scope>NUCLEOTIDE SEQUENCE</scope>
    <source>
        <strain>Durham</strain>
        <strain evidence="3">NC isolate 2 -- Noor lab</strain>
    </source>
</reference>
<dbReference type="EnsemblMetazoa" id="MESCA004414-RA">
    <property type="protein sequence ID" value="MESCA004414-PA"/>
    <property type="gene ID" value="MESCA004414"/>
</dbReference>
<proteinExistence type="predicted"/>
<evidence type="ECO:0000313" key="3">
    <source>
        <dbReference type="Proteomes" id="UP000015102"/>
    </source>
</evidence>
<feature type="region of interest" description="Disordered" evidence="1">
    <location>
        <begin position="57"/>
        <end position="79"/>
    </location>
</feature>
<dbReference type="EMBL" id="CAQQ02032804">
    <property type="status" value="NOT_ANNOTATED_CDS"/>
    <property type="molecule type" value="Genomic_DNA"/>
</dbReference>
<dbReference type="EMBL" id="CAQQ02032805">
    <property type="status" value="NOT_ANNOTATED_CDS"/>
    <property type="molecule type" value="Genomic_DNA"/>
</dbReference>
<evidence type="ECO:0000313" key="2">
    <source>
        <dbReference type="EnsemblMetazoa" id="MESCA004414-PA"/>
    </source>
</evidence>
<sequence>MLNSQLKELFGLSLDKLRWHSYQTGPQVADRGESCTIRRYGGGKTHLRCKKIPKDLETNENKTNNDALDQSFRSDRTDI</sequence>
<dbReference type="Proteomes" id="UP000015102">
    <property type="component" value="Unassembled WGS sequence"/>
</dbReference>
<keyword evidence="3" id="KW-1185">Reference proteome</keyword>
<accession>T1GLK7</accession>
<dbReference type="HOGENOM" id="CLU_2608791_0_0_1"/>